<name>A0A6L5YU91_9FIRM</name>
<sequence length="257" mass="30758">MRETWKEMFAFFQGYYNNGLIIFLYMASLLIIMLLGREKLRKLIGWPTLVIMFLVYNPFFYRYIWQKCFHYGYWRVFWLFPVVIVVSVAVLIVVDRIKQPKRQGIFLLIILILICGNSKNVFSKQLFYTNTQNIYKLPQEAIDVSDALLQLDTEPKVVMCSQLYSYVRQYSTDIKMMYGRNIEGYIDGWNERTAEMASNLQQLEKADWGRVGELMKQEQYKYIVIPQNENCSEEYMKQFSFILLKQVDGYDIFEILY</sequence>
<keyword evidence="1" id="KW-1133">Transmembrane helix</keyword>
<keyword evidence="1" id="KW-0812">Transmembrane</keyword>
<protein>
    <submittedName>
        <fullName evidence="2">Uncharacterized protein</fullName>
    </submittedName>
</protein>
<dbReference type="Proteomes" id="UP000474024">
    <property type="component" value="Unassembled WGS sequence"/>
</dbReference>
<keyword evidence="3" id="KW-1185">Reference proteome</keyword>
<reference evidence="2 3" key="1">
    <citation type="submission" date="2019-08" db="EMBL/GenBank/DDBJ databases">
        <title>In-depth cultivation of the pig gut microbiome towards novel bacterial diversity and tailored functional studies.</title>
        <authorList>
            <person name="Wylensek D."/>
            <person name="Hitch T.C.A."/>
            <person name="Clavel T."/>
        </authorList>
    </citation>
    <scope>NUCLEOTIDE SEQUENCE [LARGE SCALE GENOMIC DNA]</scope>
    <source>
        <strain evidence="2 3">MUC/MUC-530-WT-4D</strain>
    </source>
</reference>
<evidence type="ECO:0000313" key="2">
    <source>
        <dbReference type="EMBL" id="MST75964.1"/>
    </source>
</evidence>
<dbReference type="EMBL" id="VUNI01000032">
    <property type="protein sequence ID" value="MST75964.1"/>
    <property type="molecule type" value="Genomic_DNA"/>
</dbReference>
<proteinExistence type="predicted"/>
<dbReference type="RefSeq" id="WP_154430933.1">
    <property type="nucleotide sequence ID" value="NZ_VUNI01000032.1"/>
</dbReference>
<feature type="transmembrane region" description="Helical" evidence="1">
    <location>
        <begin position="43"/>
        <end position="64"/>
    </location>
</feature>
<comment type="caution">
    <text evidence="2">The sequence shown here is derived from an EMBL/GenBank/DDBJ whole genome shotgun (WGS) entry which is preliminary data.</text>
</comment>
<organism evidence="2 3">
    <name type="scientific">Roseburia porci</name>
    <dbReference type="NCBI Taxonomy" id="2605790"/>
    <lineage>
        <taxon>Bacteria</taxon>
        <taxon>Bacillati</taxon>
        <taxon>Bacillota</taxon>
        <taxon>Clostridia</taxon>
        <taxon>Lachnospirales</taxon>
        <taxon>Lachnospiraceae</taxon>
        <taxon>Roseburia</taxon>
    </lineage>
</organism>
<evidence type="ECO:0000256" key="1">
    <source>
        <dbReference type="SAM" id="Phobius"/>
    </source>
</evidence>
<gene>
    <name evidence="2" type="ORF">FYJ75_13360</name>
</gene>
<feature type="transmembrane region" description="Helical" evidence="1">
    <location>
        <begin position="76"/>
        <end position="93"/>
    </location>
</feature>
<accession>A0A6L5YU91</accession>
<evidence type="ECO:0000313" key="3">
    <source>
        <dbReference type="Proteomes" id="UP000474024"/>
    </source>
</evidence>
<keyword evidence="1" id="KW-0472">Membrane</keyword>
<feature type="transmembrane region" description="Helical" evidence="1">
    <location>
        <begin position="105"/>
        <end position="122"/>
    </location>
</feature>
<feature type="transmembrane region" description="Helical" evidence="1">
    <location>
        <begin position="15"/>
        <end position="36"/>
    </location>
</feature>
<dbReference type="AlphaFoldDB" id="A0A6L5YU91"/>